<comment type="caution">
    <text evidence="2">The sequence shown here is derived from an EMBL/GenBank/DDBJ whole genome shotgun (WGS) entry which is preliminary data.</text>
</comment>
<dbReference type="EMBL" id="BAAABU010000026">
    <property type="protein sequence ID" value="GAA0257597.1"/>
    <property type="molecule type" value="Genomic_DNA"/>
</dbReference>
<evidence type="ECO:0000256" key="1">
    <source>
        <dbReference type="SAM" id="MobiDB-lite"/>
    </source>
</evidence>
<organism evidence="2 3">
    <name type="scientific">Saccharothrix mutabilis subsp. mutabilis</name>
    <dbReference type="NCBI Taxonomy" id="66855"/>
    <lineage>
        <taxon>Bacteria</taxon>
        <taxon>Bacillati</taxon>
        <taxon>Actinomycetota</taxon>
        <taxon>Actinomycetes</taxon>
        <taxon>Pseudonocardiales</taxon>
        <taxon>Pseudonocardiaceae</taxon>
        <taxon>Saccharothrix</taxon>
    </lineage>
</organism>
<protein>
    <recommendedName>
        <fullName evidence="4">XRE family transcriptional regulator</fullName>
    </recommendedName>
</protein>
<accession>A0ABN0UPT5</accession>
<dbReference type="Proteomes" id="UP001500416">
    <property type="component" value="Unassembled WGS sequence"/>
</dbReference>
<feature type="compositionally biased region" description="Basic and acidic residues" evidence="1">
    <location>
        <begin position="12"/>
        <end position="21"/>
    </location>
</feature>
<evidence type="ECO:0008006" key="4">
    <source>
        <dbReference type="Google" id="ProtNLM"/>
    </source>
</evidence>
<proteinExistence type="predicted"/>
<feature type="region of interest" description="Disordered" evidence="1">
    <location>
        <begin position="94"/>
        <end position="119"/>
    </location>
</feature>
<name>A0ABN0UPT5_9PSEU</name>
<reference evidence="2 3" key="1">
    <citation type="journal article" date="2019" name="Int. J. Syst. Evol. Microbiol.">
        <title>The Global Catalogue of Microorganisms (GCM) 10K type strain sequencing project: providing services to taxonomists for standard genome sequencing and annotation.</title>
        <authorList>
            <consortium name="The Broad Institute Genomics Platform"/>
            <consortium name="The Broad Institute Genome Sequencing Center for Infectious Disease"/>
            <person name="Wu L."/>
            <person name="Ma J."/>
        </authorList>
    </citation>
    <scope>NUCLEOTIDE SEQUENCE [LARGE SCALE GENOMIC DNA]</scope>
    <source>
        <strain evidence="2 3">JCM 3380</strain>
    </source>
</reference>
<evidence type="ECO:0000313" key="2">
    <source>
        <dbReference type="EMBL" id="GAA0257597.1"/>
    </source>
</evidence>
<gene>
    <name evidence="2" type="ORF">GCM10010492_68210</name>
</gene>
<feature type="region of interest" description="Disordered" evidence="1">
    <location>
        <begin position="1"/>
        <end position="21"/>
    </location>
</feature>
<sequence>MEMPTPVVGPDSRVREPRRIDGGADPFADALRAAIRAKGLSLERIQHKLRSRGVAVSIAALSYWQSGRRRPERPDSLAAVGHLEEILDVGEGGLSTLLGPPRPRGKARPRSRLSGPEGWVHRSDYETMAELLADVDTSTDQDLTRLSLRDQVELAMDGSTRRVRSRQVLRAERAGVDRVLLGYDTRLPGDPLPVIGTLRSCRLGRVSADPRNGLMIAELLFERPLRRGERTAVEYELIHMAPHHPTHDNTYSRRFRHAVREYVLEVRYDSRCRPVRCEQFTTDLSGGEPSEVRETPVDTWGYAYAVALDFGPGVVGLRWNWT</sequence>
<evidence type="ECO:0000313" key="3">
    <source>
        <dbReference type="Proteomes" id="UP001500416"/>
    </source>
</evidence>
<keyword evidence="3" id="KW-1185">Reference proteome</keyword>